<evidence type="ECO:0000256" key="3">
    <source>
        <dbReference type="ARBA" id="ARBA00022490"/>
    </source>
</evidence>
<comment type="function">
    <text evidence="6">Catalyzes the interconversion of beta-pyran and beta-furan forms of D-ribose.</text>
</comment>
<dbReference type="GO" id="GO:0005829">
    <property type="term" value="C:cytosol"/>
    <property type="evidence" value="ECO:0007669"/>
    <property type="project" value="TreeGrafter"/>
</dbReference>
<reference evidence="8 10" key="3">
    <citation type="submission" date="2020-03" db="EMBL/GenBank/DDBJ databases">
        <title>Bacillus aquiflavi sp. nov., isolated from yellow water of strong flavor Chinese baijiu in Yibin region of China.</title>
        <authorList>
            <person name="Xie J."/>
        </authorList>
    </citation>
    <scope>NUCLEOTIDE SEQUENCE [LARGE SCALE GENOMIC DNA]</scope>
    <source>
        <strain evidence="8 10">Gsoil 114</strain>
    </source>
</reference>
<keyword evidence="5 6" id="KW-0119">Carbohydrate metabolism</keyword>
<evidence type="ECO:0000256" key="6">
    <source>
        <dbReference type="HAMAP-Rule" id="MF_01661"/>
    </source>
</evidence>
<evidence type="ECO:0000313" key="10">
    <source>
        <dbReference type="Proteomes" id="UP000476934"/>
    </source>
</evidence>
<feature type="binding site" evidence="6">
    <location>
        <begin position="119"/>
        <end position="121"/>
    </location>
    <ligand>
        <name>substrate</name>
    </ligand>
</feature>
<dbReference type="Pfam" id="PF05025">
    <property type="entry name" value="RbsD_FucU"/>
    <property type="match status" value="1"/>
</dbReference>
<dbReference type="STRING" id="363870.NG54_04100"/>
<keyword evidence="3 6" id="KW-0963">Cytoplasm</keyword>
<dbReference type="GO" id="GO:0048029">
    <property type="term" value="F:monosaccharide binding"/>
    <property type="evidence" value="ECO:0007669"/>
    <property type="project" value="InterPro"/>
</dbReference>
<dbReference type="InterPro" id="IPR007721">
    <property type="entry name" value="RbsD_FucU"/>
</dbReference>
<feature type="binding site" evidence="6">
    <location>
        <position position="97"/>
    </location>
    <ligand>
        <name>substrate</name>
    </ligand>
</feature>
<comment type="pathway">
    <text evidence="6">Carbohydrate metabolism; D-ribose degradation; D-ribose 5-phosphate from beta-D-ribopyranose: step 1/2.</text>
</comment>
<dbReference type="EMBL" id="JRUN01000008">
    <property type="protein sequence ID" value="KHD86275.1"/>
    <property type="molecule type" value="Genomic_DNA"/>
</dbReference>
<evidence type="ECO:0000313" key="9">
    <source>
        <dbReference type="Proteomes" id="UP000030588"/>
    </source>
</evidence>
<comment type="subcellular location">
    <subcellularLocation>
        <location evidence="6">Cytoplasm</location>
    </subcellularLocation>
</comment>
<keyword evidence="4 6" id="KW-0413">Isomerase</keyword>
<dbReference type="EMBL" id="JAAIWK010000014">
    <property type="protein sequence ID" value="NEY20268.1"/>
    <property type="molecule type" value="Genomic_DNA"/>
</dbReference>
<comment type="catalytic activity">
    <reaction evidence="1 6">
        <text>beta-D-ribopyranose = beta-D-ribofuranose</text>
        <dbReference type="Rhea" id="RHEA:25432"/>
        <dbReference type="ChEBI" id="CHEBI:27476"/>
        <dbReference type="ChEBI" id="CHEBI:47002"/>
        <dbReference type="EC" id="5.4.99.62"/>
    </reaction>
</comment>
<evidence type="ECO:0000313" key="7">
    <source>
        <dbReference type="EMBL" id="KHD86275.1"/>
    </source>
</evidence>
<feature type="active site" description="Proton donor" evidence="6">
    <location>
        <position position="20"/>
    </location>
</feature>
<dbReference type="Proteomes" id="UP000476934">
    <property type="component" value="Unassembled WGS sequence"/>
</dbReference>
<comment type="similarity">
    <text evidence="6">Belongs to the RbsD / FucU family. RbsD subfamily.</text>
</comment>
<gene>
    <name evidence="6 8" type="primary">rbsD</name>
    <name evidence="8" type="ORF">G4D61_09895</name>
    <name evidence="7" type="ORF">NG54_04100</name>
</gene>
<feature type="binding site" evidence="6">
    <location>
        <position position="28"/>
    </location>
    <ligand>
        <name>substrate</name>
    </ligand>
</feature>
<dbReference type="PANTHER" id="PTHR37831:SF1">
    <property type="entry name" value="D-RIBOSE PYRANASE"/>
    <property type="match status" value="1"/>
</dbReference>
<dbReference type="Gene3D" id="3.40.1650.10">
    <property type="entry name" value="RbsD-like domain"/>
    <property type="match status" value="1"/>
</dbReference>
<name>A0A0A6VDG0_9BACI</name>
<dbReference type="SUPFAM" id="SSF102546">
    <property type="entry name" value="RbsD-like"/>
    <property type="match status" value="1"/>
</dbReference>
<evidence type="ECO:0000256" key="5">
    <source>
        <dbReference type="ARBA" id="ARBA00023277"/>
    </source>
</evidence>
<dbReference type="GO" id="GO:0062193">
    <property type="term" value="F:D-ribose pyranase activity"/>
    <property type="evidence" value="ECO:0007669"/>
    <property type="project" value="UniProtKB-EC"/>
</dbReference>
<dbReference type="InterPro" id="IPR023064">
    <property type="entry name" value="D-ribose_pyranase"/>
</dbReference>
<keyword evidence="10" id="KW-1185">Reference proteome</keyword>
<protein>
    <recommendedName>
        <fullName evidence="2 6">D-ribose pyranase</fullName>
        <ecNumber evidence="2 6">5.4.99.62</ecNumber>
    </recommendedName>
</protein>
<comment type="caution">
    <text evidence="7">The sequence shown here is derived from an EMBL/GenBank/DDBJ whole genome shotgun (WGS) entry which is preliminary data.</text>
</comment>
<dbReference type="GO" id="GO:0016872">
    <property type="term" value="F:intramolecular lyase activity"/>
    <property type="evidence" value="ECO:0007669"/>
    <property type="project" value="UniProtKB-UniRule"/>
</dbReference>
<evidence type="ECO:0000256" key="2">
    <source>
        <dbReference type="ARBA" id="ARBA00012862"/>
    </source>
</evidence>
<reference evidence="8 10" key="2">
    <citation type="submission" date="2020-02" db="EMBL/GenBank/DDBJ databases">
        <authorList>
            <person name="Feng H."/>
        </authorList>
    </citation>
    <scope>NUCLEOTIDE SEQUENCE [LARGE SCALE GENOMIC DNA]</scope>
    <source>
        <strain evidence="8 10">Gsoil 114</strain>
    </source>
</reference>
<dbReference type="UniPathway" id="UPA00916">
    <property type="reaction ID" value="UER00888"/>
</dbReference>
<dbReference type="InterPro" id="IPR023750">
    <property type="entry name" value="RbsD-like_sf"/>
</dbReference>
<dbReference type="OrthoDB" id="9805009at2"/>
<dbReference type="HAMAP" id="MF_01661">
    <property type="entry name" value="D_rib_pyranase"/>
    <property type="match status" value="1"/>
</dbReference>
<organism evidence="7 9">
    <name type="scientific">Heyndrickxia ginsengihumi</name>
    <dbReference type="NCBI Taxonomy" id="363870"/>
    <lineage>
        <taxon>Bacteria</taxon>
        <taxon>Bacillati</taxon>
        <taxon>Bacillota</taxon>
        <taxon>Bacilli</taxon>
        <taxon>Bacillales</taxon>
        <taxon>Bacillaceae</taxon>
        <taxon>Heyndrickxia</taxon>
    </lineage>
</organism>
<dbReference type="AlphaFoldDB" id="A0A0A6VDG0"/>
<dbReference type="GO" id="GO:0019303">
    <property type="term" value="P:D-ribose catabolic process"/>
    <property type="evidence" value="ECO:0007669"/>
    <property type="project" value="UniProtKB-UniRule"/>
</dbReference>
<evidence type="ECO:0000256" key="4">
    <source>
        <dbReference type="ARBA" id="ARBA00023235"/>
    </source>
</evidence>
<dbReference type="PANTHER" id="PTHR37831">
    <property type="entry name" value="D-RIBOSE PYRANASE"/>
    <property type="match status" value="1"/>
</dbReference>
<proteinExistence type="inferred from homology"/>
<dbReference type="RefSeq" id="WP_025726945.1">
    <property type="nucleotide sequence ID" value="NZ_JAAIWK010000014.1"/>
</dbReference>
<accession>A0A0A6VDG0</accession>
<sequence>MKKYGMLNSSIAKILADLGHTDQIAIGDIGLPIPSDVLKIDLAVTIGNPSFQSVVHAVHEDMTVEKVIAAEEIKTENQTQYQHLEAEFPHLIEYISHEEFKKKLKHVKAVIRTGEATAYSNCILQAGVYF</sequence>
<dbReference type="EC" id="5.4.99.62" evidence="2 6"/>
<evidence type="ECO:0000313" key="8">
    <source>
        <dbReference type="EMBL" id="NEY20268.1"/>
    </source>
</evidence>
<reference evidence="7 9" key="1">
    <citation type="submission" date="2014-10" db="EMBL/GenBank/DDBJ databases">
        <title>Draft genome of phytase producing Bacillus ginsengihumi strain M2.11.</title>
        <authorList>
            <person name="Toymentseva A."/>
            <person name="Boulygina E.A."/>
            <person name="Kazakov S.V."/>
            <person name="Kayumov I."/>
            <person name="Suleimanova A.D."/>
            <person name="Mardanova A.M."/>
            <person name="Maria S.N."/>
            <person name="Sergey M.Y."/>
            <person name="Sharipova M.R."/>
        </authorList>
    </citation>
    <scope>NUCLEOTIDE SEQUENCE [LARGE SCALE GENOMIC DNA]</scope>
    <source>
        <strain evidence="7 9">M2.11</strain>
    </source>
</reference>
<evidence type="ECO:0000256" key="1">
    <source>
        <dbReference type="ARBA" id="ARBA00000223"/>
    </source>
</evidence>
<dbReference type="Proteomes" id="UP000030588">
    <property type="component" value="Unassembled WGS sequence"/>
</dbReference>
<comment type="subunit">
    <text evidence="6">Homodecamer.</text>
</comment>
<dbReference type="NCBIfam" id="NF008761">
    <property type="entry name" value="PRK11797.1"/>
    <property type="match status" value="1"/>
</dbReference>